<evidence type="ECO:0000313" key="1">
    <source>
        <dbReference type="EMBL" id="BCG44963.1"/>
    </source>
</evidence>
<dbReference type="GO" id="GO:0016874">
    <property type="term" value="F:ligase activity"/>
    <property type="evidence" value="ECO:0007669"/>
    <property type="project" value="UniProtKB-KW"/>
</dbReference>
<protein>
    <submittedName>
        <fullName evidence="1">Putative amidoligase enzyme</fullName>
    </submittedName>
</protein>
<dbReference type="KEGG" id="vg:77949237"/>
<dbReference type="InterPro" id="IPR022025">
    <property type="entry name" value="Amidoligase_2"/>
</dbReference>
<proteinExistence type="predicted"/>
<dbReference type="Pfam" id="PF12224">
    <property type="entry name" value="Amidoligase_2"/>
    <property type="match status" value="1"/>
</dbReference>
<keyword evidence="1" id="KW-0436">Ligase</keyword>
<sequence length="366" mass="42070">MTTVAQVFGYRNPRLSEPHPSIAFQCGVGIELEVEGTIDIDADMWVCTEDGSLRDGCELVCARPYNGEELLRAINNLSEAVQDSGAEGTWRCSTHVHMDMRDADSNILKKVILGWTFYEKMMFKCSGYHRYRSNFCPAFAVVQAQVMNASSAFNRDGEDFFRTLVNSWDKYTSLNLLPLSQFGSVEFRISEPKWKKSQLLNLVNRFLVLKKLAVEYADLDNEAYVEKLNELRFAPMIQHLPLDYTPRDSDLTEGYRLARDILFCREQSVTLVGRVRVQQTGPDGEVLINLRDMNDFYGFLGYVRGNANTVYEEIMTYYTPQIESTRIATVREIRHMFALMRESGSSDNNITDYIPDHLEMQLERLL</sequence>
<accession>A0A6J4EG68</accession>
<dbReference type="RefSeq" id="YP_010672947.1">
    <property type="nucleotide sequence ID" value="NC_070981.1"/>
</dbReference>
<dbReference type="GeneID" id="77949237"/>
<evidence type="ECO:0000313" key="2">
    <source>
        <dbReference type="Proteomes" id="UP000505302"/>
    </source>
</evidence>
<reference evidence="1 2" key="1">
    <citation type="submission" date="2020-06" db="EMBL/GenBank/DDBJ databases">
        <title>Complete Genome Sequence of the phage EK010 isolated from swine sewage.</title>
        <authorList>
            <person name="Shahin K."/>
            <person name="Bao H."/>
            <person name="Soleimani-Delfan A."/>
            <person name="Wang R."/>
        </authorList>
    </citation>
    <scope>NUCLEOTIDE SEQUENCE [LARGE SCALE GENOMIC DNA]</scope>
</reference>
<organism evidence="1 2">
    <name type="scientific">Escherichia phage EK010</name>
    <dbReference type="NCBI Taxonomy" id="2742112"/>
    <lineage>
        <taxon>Viruses</taxon>
        <taxon>Duplodnaviria</taxon>
        <taxon>Heunggongvirae</taxon>
        <taxon>Uroviricota</taxon>
        <taxon>Caudoviricetes</taxon>
        <taxon>Mktvariviridae</taxon>
        <taxon>Gordonclarkvirinae</taxon>
        <taxon>Suseptimavirus</taxon>
        <taxon>Suseptimavirus EK010</taxon>
    </lineage>
</organism>
<dbReference type="Proteomes" id="UP000505302">
    <property type="component" value="Segment"/>
</dbReference>
<dbReference type="EMBL" id="LC553734">
    <property type="protein sequence ID" value="BCG44963.1"/>
    <property type="molecule type" value="Genomic_DNA"/>
</dbReference>
<keyword evidence="2" id="KW-1185">Reference proteome</keyword>
<name>A0A6J4EG68_9CAUD</name>